<gene>
    <name evidence="1" type="ORF">MM415A00984_0017</name>
    <name evidence="2" type="ORF">MM415B03861_0003</name>
</gene>
<dbReference type="SUPFAM" id="SSF52540">
    <property type="entry name" value="P-loop containing nucleoside triphosphate hydrolases"/>
    <property type="match status" value="1"/>
</dbReference>
<protein>
    <submittedName>
        <fullName evidence="2">Putative ATPase domain containing protein</fullName>
    </submittedName>
</protein>
<proteinExistence type="predicted"/>
<dbReference type="Pfam" id="PF13479">
    <property type="entry name" value="AAA_24"/>
    <property type="match status" value="1"/>
</dbReference>
<evidence type="ECO:0000313" key="2">
    <source>
        <dbReference type="EMBL" id="QJA94415.1"/>
    </source>
</evidence>
<dbReference type="EMBL" id="MT142354">
    <property type="protein sequence ID" value="QJA78802.1"/>
    <property type="molecule type" value="Genomic_DNA"/>
</dbReference>
<organism evidence="2">
    <name type="scientific">viral metagenome</name>
    <dbReference type="NCBI Taxonomy" id="1070528"/>
    <lineage>
        <taxon>unclassified sequences</taxon>
        <taxon>metagenomes</taxon>
        <taxon>organismal metagenomes</taxon>
    </lineage>
</organism>
<dbReference type="InterPro" id="IPR027417">
    <property type="entry name" value="P-loop_NTPase"/>
</dbReference>
<sequence length="264" mass="29231">MKVQIPDPTPISGHTPKKYNVLVYGRSGTGKTEFCATWPKPLLFIDTDKGITTVVSSPRVQEKDQIFLVDVQDRSSDVVVKQPIGFATVETVLKSLATENSYSGVVPQTVVLDSFTTTSALTMSRTLYLHGHVGQQPTLPDYGRLVRDLLDIITTGIGLRCNFIATAHEQYTKDELSGRIWCGPLIVGRLAAEISLYFDEVYHANVRERGGKHEYMLDTKASGLITAKSRLDLPSPIIAHFDSIKGTIERLNSTRKEVSHDIDK</sequence>
<evidence type="ECO:0000313" key="1">
    <source>
        <dbReference type="EMBL" id="QJA78802.1"/>
    </source>
</evidence>
<name>A0A6M3LNZ2_9ZZZZ</name>
<reference evidence="2" key="1">
    <citation type="submission" date="2020-03" db="EMBL/GenBank/DDBJ databases">
        <title>The deep terrestrial virosphere.</title>
        <authorList>
            <person name="Holmfeldt K."/>
            <person name="Nilsson E."/>
            <person name="Simone D."/>
            <person name="Lopez-Fernandez M."/>
            <person name="Wu X."/>
            <person name="de Brujin I."/>
            <person name="Lundin D."/>
            <person name="Andersson A."/>
            <person name="Bertilsson S."/>
            <person name="Dopson M."/>
        </authorList>
    </citation>
    <scope>NUCLEOTIDE SEQUENCE</scope>
    <source>
        <strain evidence="1">MM415A00984</strain>
        <strain evidence="2">MM415B03861</strain>
    </source>
</reference>
<dbReference type="EMBL" id="MT143230">
    <property type="protein sequence ID" value="QJA94415.1"/>
    <property type="molecule type" value="Genomic_DNA"/>
</dbReference>
<accession>A0A6M3LNZ2</accession>
<dbReference type="AlphaFoldDB" id="A0A6M3LNZ2"/>